<dbReference type="EMBL" id="AZCX01000003">
    <property type="protein sequence ID" value="KRK48542.1"/>
    <property type="molecule type" value="Genomic_DNA"/>
</dbReference>
<dbReference type="OrthoDB" id="9804286at2"/>
<dbReference type="GO" id="GO:0061504">
    <property type="term" value="P:cyclic threonylcarbamoyladenosine biosynthetic process"/>
    <property type="evidence" value="ECO:0007669"/>
    <property type="project" value="TreeGrafter"/>
</dbReference>
<dbReference type="GO" id="GO:0061503">
    <property type="term" value="F:tRNA threonylcarbamoyladenosine dehydratase"/>
    <property type="evidence" value="ECO:0007669"/>
    <property type="project" value="TreeGrafter"/>
</dbReference>
<dbReference type="InterPro" id="IPR012729">
    <property type="entry name" value="ThiF_fam2"/>
</dbReference>
<dbReference type="PATRIC" id="fig|1302272.5.peg.1670"/>
<dbReference type="InterPro" id="IPR045886">
    <property type="entry name" value="ThiF/MoeB/HesA"/>
</dbReference>
<sequence length="217" mass="23028">MIPDHLTIQGMPLATVYTGMKDRNVADSTAKLSAAHVTIAGSGGLGTNIALALTRIGVGHLTLIDFDVVELSNLNRQQFKFSQVGMPKVVAMKQNLQEINPFVTVEAIQERVTRDNVYDLFHSADIIAEAFDNPAAKALLLDTASAVLPETPLVMGTGMAGVHSSNTIKTANPRPNLYIAGDGVSKGTEGLMAPRVMITAGHEANIITQLILGINDL</sequence>
<reference evidence="2 3" key="1">
    <citation type="journal article" date="2015" name="Genome Announc.">
        <title>Expanding the biotechnology potential of lactobacilli through comparative genomics of 213 strains and associated genera.</title>
        <authorList>
            <person name="Sun Z."/>
            <person name="Harris H.M."/>
            <person name="McCann A."/>
            <person name="Guo C."/>
            <person name="Argimon S."/>
            <person name="Zhang W."/>
            <person name="Yang X."/>
            <person name="Jeffery I.B."/>
            <person name="Cooney J.C."/>
            <person name="Kagawa T.F."/>
            <person name="Liu W."/>
            <person name="Song Y."/>
            <person name="Salvetti E."/>
            <person name="Wrobel A."/>
            <person name="Rasinkangas P."/>
            <person name="Parkhill J."/>
            <person name="Rea M.C."/>
            <person name="O'Sullivan O."/>
            <person name="Ritari J."/>
            <person name="Douillard F.P."/>
            <person name="Paul Ross R."/>
            <person name="Yang R."/>
            <person name="Briner A.E."/>
            <person name="Felis G.E."/>
            <person name="de Vos W.M."/>
            <person name="Barrangou R."/>
            <person name="Klaenhammer T.R."/>
            <person name="Caufield P.W."/>
            <person name="Cui Y."/>
            <person name="Zhang H."/>
            <person name="O'Toole P.W."/>
        </authorList>
    </citation>
    <scope>NUCLEOTIDE SEQUENCE [LARGE SCALE GENOMIC DNA]</scope>
    <source>
        <strain evidence="2 3">JCM 15530</strain>
    </source>
</reference>
<dbReference type="SUPFAM" id="SSF69572">
    <property type="entry name" value="Activating enzymes of the ubiquitin-like proteins"/>
    <property type="match status" value="1"/>
</dbReference>
<feature type="domain" description="THIF-type NAD/FAD binding fold" evidence="1">
    <location>
        <begin position="27"/>
        <end position="214"/>
    </location>
</feature>
<accession>A0A0R1HNV7</accession>
<protein>
    <submittedName>
        <fullName evidence="2">Thiazole biosynthesis protein ThiF</fullName>
    </submittedName>
</protein>
<comment type="caution">
    <text evidence="2">The sequence shown here is derived from an EMBL/GenBank/DDBJ whole genome shotgun (WGS) entry which is preliminary data.</text>
</comment>
<dbReference type="STRING" id="1302272.FC96_GL001653"/>
<dbReference type="GO" id="GO:0008641">
    <property type="term" value="F:ubiquitin-like modifier activating enzyme activity"/>
    <property type="evidence" value="ECO:0007669"/>
    <property type="project" value="InterPro"/>
</dbReference>
<dbReference type="Pfam" id="PF00899">
    <property type="entry name" value="ThiF"/>
    <property type="match status" value="1"/>
</dbReference>
<dbReference type="PANTHER" id="PTHR43267:SF3">
    <property type="entry name" value="THIF PROTEIN"/>
    <property type="match status" value="1"/>
</dbReference>
<dbReference type="NCBIfam" id="TIGR02354">
    <property type="entry name" value="thiF_fam2"/>
    <property type="match status" value="1"/>
</dbReference>
<evidence type="ECO:0000313" key="3">
    <source>
        <dbReference type="Proteomes" id="UP000050911"/>
    </source>
</evidence>
<keyword evidence="3" id="KW-1185">Reference proteome</keyword>
<organism evidence="2 3">
    <name type="scientific">Secundilactobacillus kimchicus JCM 15530</name>
    <dbReference type="NCBI Taxonomy" id="1302272"/>
    <lineage>
        <taxon>Bacteria</taxon>
        <taxon>Bacillati</taxon>
        <taxon>Bacillota</taxon>
        <taxon>Bacilli</taxon>
        <taxon>Lactobacillales</taxon>
        <taxon>Lactobacillaceae</taxon>
        <taxon>Secundilactobacillus</taxon>
    </lineage>
</organism>
<evidence type="ECO:0000259" key="1">
    <source>
        <dbReference type="Pfam" id="PF00899"/>
    </source>
</evidence>
<dbReference type="NCBIfam" id="NF006395">
    <property type="entry name" value="PRK08644.1"/>
    <property type="match status" value="1"/>
</dbReference>
<dbReference type="RefSeq" id="WP_056942341.1">
    <property type="nucleotide sequence ID" value="NZ_AZCX01000003.1"/>
</dbReference>
<proteinExistence type="predicted"/>
<dbReference type="AlphaFoldDB" id="A0A0R1HNV7"/>
<evidence type="ECO:0000313" key="2">
    <source>
        <dbReference type="EMBL" id="KRK48542.1"/>
    </source>
</evidence>
<dbReference type="InterPro" id="IPR035985">
    <property type="entry name" value="Ubiquitin-activating_enz"/>
</dbReference>
<gene>
    <name evidence="2" type="ORF">FC96_GL001653</name>
</gene>
<name>A0A0R1HNV7_9LACO</name>
<dbReference type="PANTHER" id="PTHR43267">
    <property type="entry name" value="TRNA THREONYLCARBAMOYLADENOSINE DEHYDRATASE"/>
    <property type="match status" value="1"/>
</dbReference>
<dbReference type="InterPro" id="IPR000594">
    <property type="entry name" value="ThiF_NAD_FAD-bd"/>
</dbReference>
<dbReference type="Gene3D" id="3.40.50.720">
    <property type="entry name" value="NAD(P)-binding Rossmann-like Domain"/>
    <property type="match status" value="1"/>
</dbReference>
<dbReference type="Proteomes" id="UP000050911">
    <property type="component" value="Unassembled WGS sequence"/>
</dbReference>